<feature type="region of interest" description="Disordered" evidence="5">
    <location>
        <begin position="282"/>
        <end position="309"/>
    </location>
</feature>
<dbReference type="Gene3D" id="2.130.10.10">
    <property type="entry name" value="YVTN repeat-like/Quinoprotein amine dehydrogenase"/>
    <property type="match status" value="3"/>
</dbReference>
<feature type="repeat" description="WD" evidence="4">
    <location>
        <begin position="187"/>
        <end position="228"/>
    </location>
</feature>
<feature type="compositionally biased region" description="Polar residues" evidence="5">
    <location>
        <begin position="296"/>
        <end position="307"/>
    </location>
</feature>
<feature type="repeat" description="WD" evidence="4">
    <location>
        <begin position="229"/>
        <end position="270"/>
    </location>
</feature>
<evidence type="ECO:0000256" key="3">
    <source>
        <dbReference type="ARBA" id="ARBA00037984"/>
    </source>
</evidence>
<evidence type="ECO:0000313" key="7">
    <source>
        <dbReference type="EMBL" id="OON22747.1"/>
    </source>
</evidence>
<evidence type="ECO:0000256" key="1">
    <source>
        <dbReference type="ARBA" id="ARBA00022574"/>
    </source>
</evidence>
<evidence type="ECO:0000313" key="8">
    <source>
        <dbReference type="Proteomes" id="UP000243686"/>
    </source>
</evidence>
<dbReference type="SUPFAM" id="SSF50978">
    <property type="entry name" value="WD40 repeat-like"/>
    <property type="match status" value="1"/>
</dbReference>
<dbReference type="Pfam" id="PF00400">
    <property type="entry name" value="WD40"/>
    <property type="match status" value="6"/>
</dbReference>
<dbReference type="InterPro" id="IPR001680">
    <property type="entry name" value="WD40_rpt"/>
</dbReference>
<dbReference type="InterPro" id="IPR050505">
    <property type="entry name" value="WDR55/POC1"/>
</dbReference>
<feature type="non-terminal residue" evidence="7">
    <location>
        <position position="467"/>
    </location>
</feature>
<evidence type="ECO:0000256" key="4">
    <source>
        <dbReference type="PROSITE-ProRule" id="PRU00221"/>
    </source>
</evidence>
<feature type="repeat" description="WD" evidence="4">
    <location>
        <begin position="155"/>
        <end position="186"/>
    </location>
</feature>
<dbReference type="PRINTS" id="PR00320">
    <property type="entry name" value="GPROTEINBRPT"/>
</dbReference>
<feature type="repeat" description="WD" evidence="4">
    <location>
        <begin position="61"/>
        <end position="102"/>
    </location>
</feature>
<keyword evidence="8" id="KW-1185">Reference proteome</keyword>
<name>A0A1S8X7T8_OPIVI</name>
<evidence type="ECO:0000256" key="2">
    <source>
        <dbReference type="ARBA" id="ARBA00022737"/>
    </source>
</evidence>
<reference evidence="7 8" key="1">
    <citation type="submission" date="2015-03" db="EMBL/GenBank/DDBJ databases">
        <title>Draft genome of the nematode, Opisthorchis viverrini.</title>
        <authorList>
            <person name="Mitreva M."/>
        </authorList>
    </citation>
    <scope>NUCLEOTIDE SEQUENCE [LARGE SCALE GENOMIC DNA]</scope>
    <source>
        <strain evidence="7">Khon Kaen</strain>
    </source>
</reference>
<dbReference type="PANTHER" id="PTHR44019:SF8">
    <property type="entry name" value="POC1 CENTRIOLAR PROTEIN HOMOLOG"/>
    <property type="match status" value="1"/>
</dbReference>
<keyword evidence="1 4" id="KW-0853">WD repeat</keyword>
<dbReference type="InterPro" id="IPR013087">
    <property type="entry name" value="Znf_C2H2_type"/>
</dbReference>
<dbReference type="InterPro" id="IPR019775">
    <property type="entry name" value="WD40_repeat_CS"/>
</dbReference>
<proteinExistence type="inferred from homology"/>
<dbReference type="GO" id="GO:0060271">
    <property type="term" value="P:cilium assembly"/>
    <property type="evidence" value="ECO:0007669"/>
    <property type="project" value="TreeGrafter"/>
</dbReference>
<dbReference type="PROSITE" id="PS50294">
    <property type="entry name" value="WD_REPEATS_REGION"/>
    <property type="match status" value="5"/>
</dbReference>
<evidence type="ECO:0000259" key="6">
    <source>
        <dbReference type="PROSITE" id="PS00028"/>
    </source>
</evidence>
<dbReference type="PROSITE" id="PS00678">
    <property type="entry name" value="WD_REPEATS_1"/>
    <property type="match status" value="1"/>
</dbReference>
<sequence>MDSCLMVWNIKPQTRAYRFLGHSDAIFCARFSPSGQLVVTASRDKTIKLWVPSIKGESITFRAHTAAIRWVDLSSDDLRMCTASADKSVKVWNLHRQKFLFSLNQHVNWVRCCRFSPDGRLIISSSDDKTIKLWDCENQTCVHTFYESGGFASHLDFHPSGNCFASGGTNSSVKLWDLRMNRLLQHYDAHAAPVNKISCHPNGHFLISASDDATLKIFDLLEGRALYTLQGHTGPVTAVNFSRSGDHFASGGNDAQVFLWRTNFDTHLEEFPTKEVCSAKNGRNFSGDGHAHQCTPKKSPNSVGSSNEFREPLVPASVSARTSDSQNAEDALPRHSVECHHAPRSHGQSMPGHLSLSSTANVAQMSKSDGIHANNEQNIPPTLTTAVEHILSQIDVLTQVDICQFLASDGMYVRTVSSRTSWVQMMTMLGELRANPSIEEIRWAAPKISISKYQETFVLEPTQPAML</sequence>
<gene>
    <name evidence="7" type="ORF">X801_01341</name>
</gene>
<dbReference type="CDD" id="cd00200">
    <property type="entry name" value="WD40"/>
    <property type="match status" value="1"/>
</dbReference>
<dbReference type="InterPro" id="IPR015943">
    <property type="entry name" value="WD40/YVTN_repeat-like_dom_sf"/>
</dbReference>
<dbReference type="PROSITE" id="PS50082">
    <property type="entry name" value="WD_REPEATS_2"/>
    <property type="match status" value="6"/>
</dbReference>
<dbReference type="InterPro" id="IPR036322">
    <property type="entry name" value="WD40_repeat_dom_sf"/>
</dbReference>
<protein>
    <submittedName>
        <fullName evidence="7">WD domain, G-beta repeat protein</fullName>
    </submittedName>
</protein>
<dbReference type="PANTHER" id="PTHR44019">
    <property type="entry name" value="WD REPEAT-CONTAINING PROTEIN 55"/>
    <property type="match status" value="1"/>
</dbReference>
<evidence type="ECO:0000256" key="5">
    <source>
        <dbReference type="SAM" id="MobiDB-lite"/>
    </source>
</evidence>
<dbReference type="GO" id="GO:0036064">
    <property type="term" value="C:ciliary basal body"/>
    <property type="evidence" value="ECO:0007669"/>
    <property type="project" value="TreeGrafter"/>
</dbReference>
<keyword evidence="2" id="KW-0677">Repeat</keyword>
<feature type="repeat" description="WD" evidence="4">
    <location>
        <begin position="103"/>
        <end position="144"/>
    </location>
</feature>
<feature type="domain" description="C2H2-type" evidence="6">
    <location>
        <begin position="136"/>
        <end position="158"/>
    </location>
</feature>
<dbReference type="InterPro" id="IPR020472">
    <property type="entry name" value="WD40_PAC1"/>
</dbReference>
<dbReference type="AlphaFoldDB" id="A0A1S8X7T8"/>
<organism evidence="7 8">
    <name type="scientific">Opisthorchis viverrini</name>
    <name type="common">Southeast Asian liver fluke</name>
    <dbReference type="NCBI Taxonomy" id="6198"/>
    <lineage>
        <taxon>Eukaryota</taxon>
        <taxon>Metazoa</taxon>
        <taxon>Spiralia</taxon>
        <taxon>Lophotrochozoa</taxon>
        <taxon>Platyhelminthes</taxon>
        <taxon>Trematoda</taxon>
        <taxon>Digenea</taxon>
        <taxon>Opisthorchiida</taxon>
        <taxon>Opisthorchiata</taxon>
        <taxon>Opisthorchiidae</taxon>
        <taxon>Opisthorchis</taxon>
    </lineage>
</organism>
<accession>A0A1S8X7T8</accession>
<feature type="repeat" description="WD" evidence="4">
    <location>
        <begin position="19"/>
        <end position="50"/>
    </location>
</feature>
<dbReference type="PROSITE" id="PS00028">
    <property type="entry name" value="ZINC_FINGER_C2H2_1"/>
    <property type="match status" value="1"/>
</dbReference>
<dbReference type="GO" id="GO:0005814">
    <property type="term" value="C:centriole"/>
    <property type="evidence" value="ECO:0007669"/>
    <property type="project" value="TreeGrafter"/>
</dbReference>
<comment type="similarity">
    <text evidence="3">Belongs to the WD repeat POC1 family.</text>
</comment>
<dbReference type="EMBL" id="KV891693">
    <property type="protein sequence ID" value="OON22747.1"/>
    <property type="molecule type" value="Genomic_DNA"/>
</dbReference>
<dbReference type="SMART" id="SM00320">
    <property type="entry name" value="WD40"/>
    <property type="match status" value="6"/>
</dbReference>
<dbReference type="Proteomes" id="UP000243686">
    <property type="component" value="Unassembled WGS sequence"/>
</dbReference>